<dbReference type="EMBL" id="LNNH01000019">
    <property type="protein sequence ID" value="KWW20119.1"/>
    <property type="molecule type" value="Genomic_DNA"/>
</dbReference>
<comment type="caution">
    <text evidence="2">The sequence shown here is derived from an EMBL/GenBank/DDBJ whole genome shotgun (WGS) entry which is preliminary data.</text>
</comment>
<evidence type="ECO:0000313" key="2">
    <source>
        <dbReference type="EMBL" id="KWW20119.1"/>
    </source>
</evidence>
<dbReference type="Pfam" id="PF01323">
    <property type="entry name" value="DSBA"/>
    <property type="match status" value="1"/>
</dbReference>
<dbReference type="Proteomes" id="UP000064189">
    <property type="component" value="Unassembled WGS sequence"/>
</dbReference>
<dbReference type="SUPFAM" id="SSF52833">
    <property type="entry name" value="Thioredoxin-like"/>
    <property type="match status" value="1"/>
</dbReference>
<dbReference type="RefSeq" id="WP_061142308.1">
    <property type="nucleotide sequence ID" value="NZ_LNNH01000019.1"/>
</dbReference>
<dbReference type="GO" id="GO:0016491">
    <property type="term" value="F:oxidoreductase activity"/>
    <property type="evidence" value="ECO:0007669"/>
    <property type="project" value="InterPro"/>
</dbReference>
<evidence type="ECO:0000259" key="1">
    <source>
        <dbReference type="Pfam" id="PF01323"/>
    </source>
</evidence>
<proteinExistence type="predicted"/>
<protein>
    <recommendedName>
        <fullName evidence="1">DSBA-like thioredoxin domain-containing protein</fullName>
    </recommendedName>
</protein>
<organism evidence="2 3">
    <name type="scientific">Peribacillus simplex</name>
    <dbReference type="NCBI Taxonomy" id="1478"/>
    <lineage>
        <taxon>Bacteria</taxon>
        <taxon>Bacillati</taxon>
        <taxon>Bacillota</taxon>
        <taxon>Bacilli</taxon>
        <taxon>Bacillales</taxon>
        <taxon>Bacillaceae</taxon>
        <taxon>Peribacillus</taxon>
    </lineage>
</organism>
<feature type="domain" description="DSBA-like thioredoxin" evidence="1">
    <location>
        <begin position="3"/>
        <end position="204"/>
    </location>
</feature>
<dbReference type="CDD" id="cd03024">
    <property type="entry name" value="DsbA_FrnE"/>
    <property type="match status" value="1"/>
</dbReference>
<gene>
    <name evidence="2" type="ORF">AS888_06820</name>
</gene>
<keyword evidence="3" id="KW-1185">Reference proteome</keyword>
<reference evidence="2 3" key="1">
    <citation type="submission" date="2015-11" db="EMBL/GenBank/DDBJ databases">
        <title>Genome Sequence of Bacillus simplex strain VanAntwerpen2.</title>
        <authorList>
            <person name="Couger M.B."/>
        </authorList>
    </citation>
    <scope>NUCLEOTIDE SEQUENCE [LARGE SCALE GENOMIC DNA]</scope>
    <source>
        <strain evidence="2 3">VanAntwerpen02</strain>
    </source>
</reference>
<sequence>MKVEIWSDYQCPFCYIGKRRFEEALKQFENKEQVEVEFRSFELNPDAERDINMTQQEMLMKKYGMSQADVAASSQNLTQQAKELGLDYHLDNIVLTNSFDAHRLMYLAQSKGKENEMNERLFKAYFTEGKHIGDHAELVKLAQEAGLDKSEAEAVLAGTAFTAEVRGDEQEGSQLGITGVPFFVINRKYGISGAQPIEAFLDTLKKVWAEENPLQMVNDPATGEACADGSCSVPEK</sequence>
<name>A0A109MYK2_9BACI</name>
<accession>A0A109MYK2</accession>
<dbReference type="AlphaFoldDB" id="A0A109MYK2"/>
<dbReference type="Gene3D" id="3.40.30.10">
    <property type="entry name" value="Glutaredoxin"/>
    <property type="match status" value="1"/>
</dbReference>
<dbReference type="InterPro" id="IPR001853">
    <property type="entry name" value="DSBA-like_thioredoxin_dom"/>
</dbReference>
<dbReference type="PANTHER" id="PTHR13887">
    <property type="entry name" value="GLUTATHIONE S-TRANSFERASE KAPPA"/>
    <property type="match status" value="1"/>
</dbReference>
<dbReference type="InterPro" id="IPR036249">
    <property type="entry name" value="Thioredoxin-like_sf"/>
</dbReference>
<evidence type="ECO:0000313" key="3">
    <source>
        <dbReference type="Proteomes" id="UP000064189"/>
    </source>
</evidence>
<dbReference type="PANTHER" id="PTHR13887:SF41">
    <property type="entry name" value="THIOREDOXIN SUPERFAMILY PROTEIN"/>
    <property type="match status" value="1"/>
</dbReference>